<evidence type="ECO:0000313" key="1">
    <source>
        <dbReference type="EMBL" id="KAK9840756.1"/>
    </source>
</evidence>
<dbReference type="AlphaFoldDB" id="A0AAW1S4Y6"/>
<dbReference type="EMBL" id="JALJOU010000012">
    <property type="protein sequence ID" value="KAK9840756.1"/>
    <property type="molecule type" value="Genomic_DNA"/>
</dbReference>
<keyword evidence="2" id="KW-1185">Reference proteome</keyword>
<protein>
    <submittedName>
        <fullName evidence="1">Uncharacterized protein</fullName>
    </submittedName>
</protein>
<accession>A0AAW1S4Y6</accession>
<organism evidence="1 2">
    <name type="scientific">Elliptochloris bilobata</name>
    <dbReference type="NCBI Taxonomy" id="381761"/>
    <lineage>
        <taxon>Eukaryota</taxon>
        <taxon>Viridiplantae</taxon>
        <taxon>Chlorophyta</taxon>
        <taxon>core chlorophytes</taxon>
        <taxon>Trebouxiophyceae</taxon>
        <taxon>Trebouxiophyceae incertae sedis</taxon>
        <taxon>Elliptochloris clade</taxon>
        <taxon>Elliptochloris</taxon>
    </lineage>
</organism>
<comment type="caution">
    <text evidence="1">The sequence shown here is derived from an EMBL/GenBank/DDBJ whole genome shotgun (WGS) entry which is preliminary data.</text>
</comment>
<dbReference type="InterPro" id="IPR016167">
    <property type="entry name" value="FAD-bd_PCMH_sub1"/>
</dbReference>
<dbReference type="Gene3D" id="3.30.43.10">
    <property type="entry name" value="Uridine Diphospho-n-acetylenolpyruvylglucosamine Reductase, domain 2"/>
    <property type="match status" value="1"/>
</dbReference>
<proteinExistence type="predicted"/>
<dbReference type="SUPFAM" id="SSF56176">
    <property type="entry name" value="FAD-binding/transporter-associated domain-like"/>
    <property type="match status" value="1"/>
</dbReference>
<dbReference type="InterPro" id="IPR036318">
    <property type="entry name" value="FAD-bd_PCMH-like_sf"/>
</dbReference>
<reference evidence="1 2" key="1">
    <citation type="journal article" date="2024" name="Nat. Commun.">
        <title>Phylogenomics reveals the evolutionary origins of lichenization in chlorophyte algae.</title>
        <authorList>
            <person name="Puginier C."/>
            <person name="Libourel C."/>
            <person name="Otte J."/>
            <person name="Skaloud P."/>
            <person name="Haon M."/>
            <person name="Grisel S."/>
            <person name="Petersen M."/>
            <person name="Berrin J.G."/>
            <person name="Delaux P.M."/>
            <person name="Dal Grande F."/>
            <person name="Keller J."/>
        </authorList>
    </citation>
    <scope>NUCLEOTIDE SEQUENCE [LARGE SCALE GENOMIC DNA]</scope>
    <source>
        <strain evidence="1 2">SAG 245.80</strain>
    </source>
</reference>
<dbReference type="GO" id="GO:0050660">
    <property type="term" value="F:flavin adenine dinucleotide binding"/>
    <property type="evidence" value="ECO:0007669"/>
    <property type="project" value="InterPro"/>
</dbReference>
<evidence type="ECO:0000313" key="2">
    <source>
        <dbReference type="Proteomes" id="UP001445335"/>
    </source>
</evidence>
<sequence>MGKDAHLATWHMAHQTTPAKILISKDVDEVVAAVRDTKTYPTPVIAVGAMHSVTRCFEATLGTVICISAFDGVIGMAGAYDSDWQVMRTRRA</sequence>
<name>A0AAW1S4Y6_9CHLO</name>
<gene>
    <name evidence="1" type="ORF">WJX81_002513</name>
</gene>
<dbReference type="Proteomes" id="UP001445335">
    <property type="component" value="Unassembled WGS sequence"/>
</dbReference>